<evidence type="ECO:0000256" key="2">
    <source>
        <dbReference type="ARBA" id="ARBA00023002"/>
    </source>
</evidence>
<feature type="domain" description="Flavin reductase like" evidence="3">
    <location>
        <begin position="15"/>
        <end position="158"/>
    </location>
</feature>
<dbReference type="PANTHER" id="PTHR30466">
    <property type="entry name" value="FLAVIN REDUCTASE"/>
    <property type="match status" value="1"/>
</dbReference>
<protein>
    <submittedName>
        <fullName evidence="4">Monooxygenase</fullName>
    </submittedName>
</protein>
<dbReference type="InterPro" id="IPR050268">
    <property type="entry name" value="NADH-dep_flavin_reductase"/>
</dbReference>
<keyword evidence="5" id="KW-1185">Reference proteome</keyword>
<name>A0A919SMZ4_9ACTN</name>
<dbReference type="Pfam" id="PF01613">
    <property type="entry name" value="Flavin_Reduct"/>
    <property type="match status" value="1"/>
</dbReference>
<dbReference type="SMART" id="SM00903">
    <property type="entry name" value="Flavin_Reduct"/>
    <property type="match status" value="1"/>
</dbReference>
<dbReference type="PANTHER" id="PTHR30466:SF11">
    <property type="entry name" value="FLAVIN-DEPENDENT MONOOXYGENASE, REDUCTASE SUBUNIT HSAB"/>
    <property type="match status" value="1"/>
</dbReference>
<dbReference type="Gene3D" id="2.30.110.10">
    <property type="entry name" value="Electron Transport, Fmn-binding Protein, Chain A"/>
    <property type="match status" value="1"/>
</dbReference>
<dbReference type="SUPFAM" id="SSF50475">
    <property type="entry name" value="FMN-binding split barrel"/>
    <property type="match status" value="1"/>
</dbReference>
<reference evidence="4" key="1">
    <citation type="submission" date="2021-03" db="EMBL/GenBank/DDBJ databases">
        <title>Whole genome shotgun sequence of Actinoplanes consettensis NBRC 14913.</title>
        <authorList>
            <person name="Komaki H."/>
            <person name="Tamura T."/>
        </authorList>
    </citation>
    <scope>NUCLEOTIDE SEQUENCE</scope>
    <source>
        <strain evidence="4">NBRC 14913</strain>
    </source>
</reference>
<sequence length="164" mass="17685">MAEIPIPSREFRRVLGGFASGVTVITAMVDGVPVGMTCQSFFSLSLDPPLVAFSPSRRSASYPLIRQSGSFCVNILEASQQALCEQFSRTGTDKWKGVSWTTGVTGSPLLEGALASIDCRLDQELETGDHYLTIGRVVELDAVEGREPLLFFNGGYERLCSTAA</sequence>
<comment type="similarity">
    <text evidence="1">Belongs to the non-flavoprotein flavin reductase family.</text>
</comment>
<proteinExistence type="inferred from homology"/>
<evidence type="ECO:0000256" key="1">
    <source>
        <dbReference type="ARBA" id="ARBA00008898"/>
    </source>
</evidence>
<keyword evidence="4" id="KW-0503">Monooxygenase</keyword>
<dbReference type="EMBL" id="BOQP01000021">
    <property type="protein sequence ID" value="GIM74699.1"/>
    <property type="molecule type" value="Genomic_DNA"/>
</dbReference>
<gene>
    <name evidence="4" type="primary">mmyF</name>
    <name evidence="4" type="ORF">Aco04nite_41640</name>
</gene>
<dbReference type="InterPro" id="IPR002563">
    <property type="entry name" value="Flavin_Rdtase-like_dom"/>
</dbReference>
<evidence type="ECO:0000259" key="3">
    <source>
        <dbReference type="SMART" id="SM00903"/>
    </source>
</evidence>
<dbReference type="InterPro" id="IPR012349">
    <property type="entry name" value="Split_barrel_FMN-bd"/>
</dbReference>
<dbReference type="GO" id="GO:0042602">
    <property type="term" value="F:riboflavin reductase (NADPH) activity"/>
    <property type="evidence" value="ECO:0007669"/>
    <property type="project" value="TreeGrafter"/>
</dbReference>
<dbReference type="AlphaFoldDB" id="A0A919SMZ4"/>
<organism evidence="4 5">
    <name type="scientific">Winogradskya consettensis</name>
    <dbReference type="NCBI Taxonomy" id="113560"/>
    <lineage>
        <taxon>Bacteria</taxon>
        <taxon>Bacillati</taxon>
        <taxon>Actinomycetota</taxon>
        <taxon>Actinomycetes</taxon>
        <taxon>Micromonosporales</taxon>
        <taxon>Micromonosporaceae</taxon>
        <taxon>Winogradskya</taxon>
    </lineage>
</organism>
<dbReference type="GO" id="GO:0004497">
    <property type="term" value="F:monooxygenase activity"/>
    <property type="evidence" value="ECO:0007669"/>
    <property type="project" value="UniProtKB-KW"/>
</dbReference>
<dbReference type="GO" id="GO:0010181">
    <property type="term" value="F:FMN binding"/>
    <property type="evidence" value="ECO:0007669"/>
    <property type="project" value="InterPro"/>
</dbReference>
<evidence type="ECO:0000313" key="4">
    <source>
        <dbReference type="EMBL" id="GIM74699.1"/>
    </source>
</evidence>
<keyword evidence="2" id="KW-0560">Oxidoreductase</keyword>
<comment type="caution">
    <text evidence="4">The sequence shown here is derived from an EMBL/GenBank/DDBJ whole genome shotgun (WGS) entry which is preliminary data.</text>
</comment>
<dbReference type="Proteomes" id="UP000680865">
    <property type="component" value="Unassembled WGS sequence"/>
</dbReference>
<accession>A0A919SMZ4</accession>
<evidence type="ECO:0000313" key="5">
    <source>
        <dbReference type="Proteomes" id="UP000680865"/>
    </source>
</evidence>
<dbReference type="RefSeq" id="WP_212998887.1">
    <property type="nucleotide sequence ID" value="NZ_BAAATW010000015.1"/>
</dbReference>